<gene>
    <name evidence="1" type="ORF">Mbo2_097</name>
</gene>
<dbReference type="EMBL" id="ON191531">
    <property type="protein sequence ID" value="URG17467.1"/>
    <property type="molecule type" value="Genomic_DNA"/>
</dbReference>
<dbReference type="Proteomes" id="UP001057233">
    <property type="component" value="Segment"/>
</dbReference>
<keyword evidence="2" id="KW-1185">Reference proteome</keyword>
<name>A0A9E7ISG4_9CAUD</name>
<sequence length="158" mass="16509">MTTDYPRITPDGRTVWACCESSIGPVCGHRTPPPPSLDETLALDGAPVTIDDAGNLTVNHGLHAPECYVMTDTEGQCVGEPHVSSDWELLSGWTGQHGYNGAIMHASEYIGGALAEHIAETPGTYVAVTVSCLAPTEADDDDTPAGWAVARYVGTGAV</sequence>
<proteinExistence type="predicted"/>
<evidence type="ECO:0000313" key="1">
    <source>
        <dbReference type="EMBL" id="URG17467.1"/>
    </source>
</evidence>
<organism evidence="1 2">
    <name type="scientific">Rhodococcus phage Mbo2</name>
    <dbReference type="NCBI Taxonomy" id="2936911"/>
    <lineage>
        <taxon>Viruses</taxon>
        <taxon>Duplodnaviria</taxon>
        <taxon>Heunggongvirae</taxon>
        <taxon>Uroviricota</taxon>
        <taxon>Caudoviricetes</taxon>
        <taxon>Caudoviricetes incertae sedis</taxon>
        <taxon>Mboduovirus</taxon>
        <taxon>Mboduovirus mbo2</taxon>
    </lineage>
</organism>
<reference evidence="1" key="1">
    <citation type="submission" date="2022-04" db="EMBL/GenBank/DDBJ databases">
        <authorList>
            <person name="Hwangbo M."/>
            <person name="Wang B."/>
            <person name="Gill J.J."/>
            <person name="Chu K.-H."/>
            <person name="Young R."/>
        </authorList>
    </citation>
    <scope>NUCLEOTIDE SEQUENCE</scope>
</reference>
<evidence type="ECO:0000313" key="2">
    <source>
        <dbReference type="Proteomes" id="UP001057233"/>
    </source>
</evidence>
<protein>
    <submittedName>
        <fullName evidence="1">Uncharacterized protein</fullName>
    </submittedName>
</protein>
<accession>A0A9E7ISG4</accession>